<dbReference type="Gene3D" id="1.20.1280.50">
    <property type="match status" value="1"/>
</dbReference>
<keyword evidence="4" id="KW-1185">Reference proteome</keyword>
<comment type="caution">
    <text evidence="3">The sequence shown here is derived from an EMBL/GenBank/DDBJ whole genome shotgun (WGS) entry which is preliminary data.</text>
</comment>
<name>A0AA38JGC3_9AGAR</name>
<evidence type="ECO:0000313" key="3">
    <source>
        <dbReference type="EMBL" id="KAJ3715905.1"/>
    </source>
</evidence>
<evidence type="ECO:0000313" key="4">
    <source>
        <dbReference type="Proteomes" id="UP001176059"/>
    </source>
</evidence>
<feature type="compositionally biased region" description="Low complexity" evidence="1">
    <location>
        <begin position="396"/>
        <end position="407"/>
    </location>
</feature>
<sequence>MYTTTIDPVFDIHSLPNEILCQIFLFVVSRNPGEYSVSELQLSYVCSRWNAVALSLPSLWSSICVLAHEDSEAEAVRRLTELYLGRSGTEPLDLFLHIREASSLMDLLCTQAYRWRHFHLVTKAHRNILDLGFTELSLLESLSLALDDQSPLDTASKSRMWFNAPRLHTLSLDMTLFELEQFELPWHQLRHLTMEYLNLDQMHKALCLCTSVVTATFSSCANDFSFRDPAPYTCLFLSSLTIIASHRLETLGPDITHCIYPSLSELTLISGSQEFSFSHGIVPNLTSLVIRSGCRLTSLTLHGISYSSKHLMELLQAISPSLVKLDLCDVDHLSGSGTSLSQIPGYLLPQLKEFGIRFPSSRRDDSIDRVKLSEVLRMVESRRPSSTLVGTQSDFNTNTSESSSRTRGLGRSIVDDSDTCIGTVLETLHLGRLWNARVPLEFNNRLRALKDNGLEITAL</sequence>
<reference evidence="3" key="2">
    <citation type="journal article" date="2023" name="Proc. Natl. Acad. Sci. U.S.A.">
        <title>A global phylogenomic analysis of the shiitake genus Lentinula.</title>
        <authorList>
            <person name="Sierra-Patev S."/>
            <person name="Min B."/>
            <person name="Naranjo-Ortiz M."/>
            <person name="Looney B."/>
            <person name="Konkel Z."/>
            <person name="Slot J.C."/>
            <person name="Sakamoto Y."/>
            <person name="Steenwyk J.L."/>
            <person name="Rokas A."/>
            <person name="Carro J."/>
            <person name="Camarero S."/>
            <person name="Ferreira P."/>
            <person name="Molpeceres G."/>
            <person name="Ruiz-Duenas F.J."/>
            <person name="Serrano A."/>
            <person name="Henrissat B."/>
            <person name="Drula E."/>
            <person name="Hughes K.W."/>
            <person name="Mata J.L."/>
            <person name="Ishikawa N.K."/>
            <person name="Vargas-Isla R."/>
            <person name="Ushijima S."/>
            <person name="Smith C.A."/>
            <person name="Donoghue J."/>
            <person name="Ahrendt S."/>
            <person name="Andreopoulos W."/>
            <person name="He G."/>
            <person name="LaButti K."/>
            <person name="Lipzen A."/>
            <person name="Ng V."/>
            <person name="Riley R."/>
            <person name="Sandor L."/>
            <person name="Barry K."/>
            <person name="Martinez A.T."/>
            <person name="Xiao Y."/>
            <person name="Gibbons J.G."/>
            <person name="Terashima K."/>
            <person name="Grigoriev I.V."/>
            <person name="Hibbett D."/>
        </authorList>
    </citation>
    <scope>NUCLEOTIDE SEQUENCE</scope>
    <source>
        <strain evidence="3">ET3784</strain>
    </source>
</reference>
<feature type="compositionally biased region" description="Polar residues" evidence="1">
    <location>
        <begin position="384"/>
        <end position="395"/>
    </location>
</feature>
<gene>
    <name evidence="3" type="ORF">DFJ43DRAFT_1101676</name>
</gene>
<protein>
    <recommendedName>
        <fullName evidence="2">F-box domain-containing protein</fullName>
    </recommendedName>
</protein>
<reference evidence="3" key="1">
    <citation type="submission" date="2022-08" db="EMBL/GenBank/DDBJ databases">
        <authorList>
            <consortium name="DOE Joint Genome Institute"/>
            <person name="Min B."/>
            <person name="Sierra-Patev S."/>
            <person name="Naranjo-Ortiz M."/>
            <person name="Looney B."/>
            <person name="Konkel Z."/>
            <person name="Slot J.C."/>
            <person name="Sakamoto Y."/>
            <person name="Steenwyk J.L."/>
            <person name="Rokas A."/>
            <person name="Carro J."/>
            <person name="Camarero S."/>
            <person name="Ferreira P."/>
            <person name="Molpeceres G."/>
            <person name="Ruiz-duenas F.J."/>
            <person name="Serrano A."/>
            <person name="Henrissat B."/>
            <person name="Drula E."/>
            <person name="Hughes K.W."/>
            <person name="Mata J.L."/>
            <person name="Ishikawa N.K."/>
            <person name="Vargas-Isla R."/>
            <person name="Ushijima S."/>
            <person name="Smith C.A."/>
            <person name="Ahrendt S."/>
            <person name="Andreopoulos W."/>
            <person name="He G."/>
            <person name="LaButti K."/>
            <person name="Lipzen A."/>
            <person name="Ng V."/>
            <person name="Riley R."/>
            <person name="Sandor L."/>
            <person name="Barry K."/>
            <person name="Martinez A.T."/>
            <person name="Xiao Y."/>
            <person name="Gibbons J.G."/>
            <person name="Terashima K."/>
            <person name="Hibbett D.S."/>
            <person name="Grigoriev I.V."/>
        </authorList>
    </citation>
    <scope>NUCLEOTIDE SEQUENCE</scope>
    <source>
        <strain evidence="3">ET3784</strain>
    </source>
</reference>
<feature type="region of interest" description="Disordered" evidence="1">
    <location>
        <begin position="383"/>
        <end position="410"/>
    </location>
</feature>
<dbReference type="InterPro" id="IPR032675">
    <property type="entry name" value="LRR_dom_sf"/>
</dbReference>
<dbReference type="Gene3D" id="3.80.10.10">
    <property type="entry name" value="Ribonuclease Inhibitor"/>
    <property type="match status" value="1"/>
</dbReference>
<feature type="domain" description="F-box" evidence="2">
    <location>
        <begin position="9"/>
        <end position="63"/>
    </location>
</feature>
<organism evidence="3 4">
    <name type="scientific">Lentinula guzmanii</name>
    <dbReference type="NCBI Taxonomy" id="2804957"/>
    <lineage>
        <taxon>Eukaryota</taxon>
        <taxon>Fungi</taxon>
        <taxon>Dikarya</taxon>
        <taxon>Basidiomycota</taxon>
        <taxon>Agaricomycotina</taxon>
        <taxon>Agaricomycetes</taxon>
        <taxon>Agaricomycetidae</taxon>
        <taxon>Agaricales</taxon>
        <taxon>Marasmiineae</taxon>
        <taxon>Omphalotaceae</taxon>
        <taxon>Lentinula</taxon>
    </lineage>
</organism>
<dbReference type="EMBL" id="JANVFO010000082">
    <property type="protein sequence ID" value="KAJ3715905.1"/>
    <property type="molecule type" value="Genomic_DNA"/>
</dbReference>
<dbReference type="InterPro" id="IPR036047">
    <property type="entry name" value="F-box-like_dom_sf"/>
</dbReference>
<dbReference type="Proteomes" id="UP001176059">
    <property type="component" value="Unassembled WGS sequence"/>
</dbReference>
<accession>A0AA38JGC3</accession>
<dbReference type="PROSITE" id="PS50181">
    <property type="entry name" value="FBOX"/>
    <property type="match status" value="1"/>
</dbReference>
<dbReference type="SUPFAM" id="SSF81383">
    <property type="entry name" value="F-box domain"/>
    <property type="match status" value="1"/>
</dbReference>
<proteinExistence type="predicted"/>
<dbReference type="AlphaFoldDB" id="A0AA38JGC3"/>
<dbReference type="SUPFAM" id="SSF52047">
    <property type="entry name" value="RNI-like"/>
    <property type="match status" value="1"/>
</dbReference>
<dbReference type="InterPro" id="IPR001810">
    <property type="entry name" value="F-box_dom"/>
</dbReference>
<evidence type="ECO:0000259" key="2">
    <source>
        <dbReference type="PROSITE" id="PS50181"/>
    </source>
</evidence>
<evidence type="ECO:0000256" key="1">
    <source>
        <dbReference type="SAM" id="MobiDB-lite"/>
    </source>
</evidence>
<dbReference type="Pfam" id="PF12937">
    <property type="entry name" value="F-box-like"/>
    <property type="match status" value="1"/>
</dbReference>